<dbReference type="InterPro" id="IPR027417">
    <property type="entry name" value="P-loop_NTPase"/>
</dbReference>
<evidence type="ECO:0000313" key="8">
    <source>
        <dbReference type="Proteomes" id="UP001174909"/>
    </source>
</evidence>
<evidence type="ECO:0000256" key="2">
    <source>
        <dbReference type="ARBA" id="ARBA00022723"/>
    </source>
</evidence>
<comment type="caution">
    <text evidence="7">The sequence shown here is derived from an EMBL/GenBank/DDBJ whole genome shotgun (WGS) entry which is preliminary data.</text>
</comment>
<sequence>MQPARQQCSSGDDAADSKGLVAHAVGCPSDREEAGRADVCQGCPGRELCLSQSREDTDQKFIDVRMRAVRRKIVVLSGKGGVGKSSIASCLSMALASLSAKVGLVDLDICGPSIPKLMSVGGDVVVNGPYGWVPLSSPHGGVKEVALATMRKEVDFCRKMNLKVMGVVENMSGYQCPCCQALVQCCEEGRSVFTDHPESPAATAIMKIATNIHNNVTHLQPT</sequence>
<dbReference type="EMBL" id="CASHTH010001464">
    <property type="protein sequence ID" value="CAI8015662.1"/>
    <property type="molecule type" value="Genomic_DNA"/>
</dbReference>
<keyword evidence="1" id="KW-0004">4Fe-4S</keyword>
<dbReference type="GO" id="GO:0016226">
    <property type="term" value="P:iron-sulfur cluster assembly"/>
    <property type="evidence" value="ECO:0007669"/>
    <property type="project" value="InterPro"/>
</dbReference>
<dbReference type="GO" id="GO:0005524">
    <property type="term" value="F:ATP binding"/>
    <property type="evidence" value="ECO:0007669"/>
    <property type="project" value="UniProtKB-KW"/>
</dbReference>
<keyword evidence="2" id="KW-0479">Metal-binding</keyword>
<reference evidence="7" key="1">
    <citation type="submission" date="2023-03" db="EMBL/GenBank/DDBJ databases">
        <authorList>
            <person name="Steffen K."/>
            <person name="Cardenas P."/>
        </authorList>
    </citation>
    <scope>NUCLEOTIDE SEQUENCE</scope>
</reference>
<keyword evidence="3" id="KW-0547">Nucleotide-binding</keyword>
<dbReference type="GO" id="GO:0051539">
    <property type="term" value="F:4 iron, 4 sulfur cluster binding"/>
    <property type="evidence" value="ECO:0007669"/>
    <property type="project" value="UniProtKB-KW"/>
</dbReference>
<keyword evidence="4" id="KW-0067">ATP-binding</keyword>
<evidence type="ECO:0000256" key="5">
    <source>
        <dbReference type="ARBA" id="ARBA00023004"/>
    </source>
</evidence>
<dbReference type="PANTHER" id="PTHR23264">
    <property type="entry name" value="NUCLEOTIDE-BINDING PROTEIN NBP35 YEAST -RELATED"/>
    <property type="match status" value="1"/>
</dbReference>
<dbReference type="GO" id="GO:0046872">
    <property type="term" value="F:metal ion binding"/>
    <property type="evidence" value="ECO:0007669"/>
    <property type="project" value="UniProtKB-KW"/>
</dbReference>
<dbReference type="AlphaFoldDB" id="A0AA35RSR7"/>
<protein>
    <submittedName>
        <fullName evidence="7">Cytosolic Fe-S cluster assembly factor NBP35</fullName>
    </submittedName>
</protein>
<dbReference type="PANTHER" id="PTHR23264:SF21">
    <property type="entry name" value="NUCLEOTIDE BINDING PROTEIN 1-LIKE PROTEIN"/>
    <property type="match status" value="1"/>
</dbReference>
<gene>
    <name evidence="7" type="ORF">GBAR_LOCUS9660</name>
</gene>
<evidence type="ECO:0000256" key="1">
    <source>
        <dbReference type="ARBA" id="ARBA00022485"/>
    </source>
</evidence>
<keyword evidence="8" id="KW-1185">Reference proteome</keyword>
<evidence type="ECO:0000256" key="4">
    <source>
        <dbReference type="ARBA" id="ARBA00022840"/>
    </source>
</evidence>
<proteinExistence type="predicted"/>
<accession>A0AA35RSR7</accession>
<keyword evidence="6" id="KW-0411">Iron-sulfur</keyword>
<evidence type="ECO:0000256" key="6">
    <source>
        <dbReference type="ARBA" id="ARBA00023014"/>
    </source>
</evidence>
<organism evidence="7 8">
    <name type="scientific">Geodia barretti</name>
    <name type="common">Barrett's horny sponge</name>
    <dbReference type="NCBI Taxonomy" id="519541"/>
    <lineage>
        <taxon>Eukaryota</taxon>
        <taxon>Metazoa</taxon>
        <taxon>Porifera</taxon>
        <taxon>Demospongiae</taxon>
        <taxon>Heteroscleromorpha</taxon>
        <taxon>Tetractinellida</taxon>
        <taxon>Astrophorina</taxon>
        <taxon>Geodiidae</taxon>
        <taxon>Geodia</taxon>
    </lineage>
</organism>
<name>A0AA35RSR7_GEOBA</name>
<dbReference type="GO" id="GO:0005829">
    <property type="term" value="C:cytosol"/>
    <property type="evidence" value="ECO:0007669"/>
    <property type="project" value="TreeGrafter"/>
</dbReference>
<evidence type="ECO:0000256" key="3">
    <source>
        <dbReference type="ARBA" id="ARBA00022741"/>
    </source>
</evidence>
<dbReference type="Pfam" id="PF10609">
    <property type="entry name" value="ParA"/>
    <property type="match status" value="2"/>
</dbReference>
<dbReference type="GO" id="GO:0140663">
    <property type="term" value="F:ATP-dependent FeS chaperone activity"/>
    <property type="evidence" value="ECO:0007669"/>
    <property type="project" value="InterPro"/>
</dbReference>
<dbReference type="Gene3D" id="3.40.50.300">
    <property type="entry name" value="P-loop containing nucleotide triphosphate hydrolases"/>
    <property type="match status" value="2"/>
</dbReference>
<evidence type="ECO:0000313" key="7">
    <source>
        <dbReference type="EMBL" id="CAI8015662.1"/>
    </source>
</evidence>
<dbReference type="InterPro" id="IPR019591">
    <property type="entry name" value="Mrp/NBP35_ATP-bd"/>
</dbReference>
<dbReference type="SUPFAM" id="SSF52540">
    <property type="entry name" value="P-loop containing nucleoside triphosphate hydrolases"/>
    <property type="match status" value="1"/>
</dbReference>
<dbReference type="Proteomes" id="UP001174909">
    <property type="component" value="Unassembled WGS sequence"/>
</dbReference>
<keyword evidence="5" id="KW-0408">Iron</keyword>
<dbReference type="InterPro" id="IPR033756">
    <property type="entry name" value="YlxH/NBP35"/>
</dbReference>